<dbReference type="Proteomes" id="UP000789390">
    <property type="component" value="Unassembled WGS sequence"/>
</dbReference>
<protein>
    <submittedName>
        <fullName evidence="1">Uncharacterized protein</fullName>
    </submittedName>
</protein>
<proteinExistence type="predicted"/>
<name>A0A8J2WNJ9_9CRUS</name>
<organism evidence="1 2">
    <name type="scientific">Daphnia galeata</name>
    <dbReference type="NCBI Taxonomy" id="27404"/>
    <lineage>
        <taxon>Eukaryota</taxon>
        <taxon>Metazoa</taxon>
        <taxon>Ecdysozoa</taxon>
        <taxon>Arthropoda</taxon>
        <taxon>Crustacea</taxon>
        <taxon>Branchiopoda</taxon>
        <taxon>Diplostraca</taxon>
        <taxon>Cladocera</taxon>
        <taxon>Anomopoda</taxon>
        <taxon>Daphniidae</taxon>
        <taxon>Daphnia</taxon>
    </lineage>
</organism>
<evidence type="ECO:0000313" key="1">
    <source>
        <dbReference type="EMBL" id="CAH0112880.1"/>
    </source>
</evidence>
<reference evidence="1" key="1">
    <citation type="submission" date="2021-11" db="EMBL/GenBank/DDBJ databases">
        <authorList>
            <person name="Schell T."/>
        </authorList>
    </citation>
    <scope>NUCLEOTIDE SEQUENCE</scope>
    <source>
        <strain evidence="1">M5</strain>
    </source>
</reference>
<comment type="caution">
    <text evidence="1">The sequence shown here is derived from an EMBL/GenBank/DDBJ whole genome shotgun (WGS) entry which is preliminary data.</text>
</comment>
<keyword evidence="2" id="KW-1185">Reference proteome</keyword>
<sequence>MNRRKNILLQTAPDFLNLLSDPTMFSNREMSRLFGVHFLNAMAKEADEENKIAKVRRTGGHSQSSRRP</sequence>
<gene>
    <name evidence="1" type="ORF">DGAL_LOCUS16679</name>
</gene>
<dbReference type="AlphaFoldDB" id="A0A8J2WNJ9"/>
<dbReference type="OrthoDB" id="10373705at2759"/>
<accession>A0A8J2WNJ9</accession>
<evidence type="ECO:0000313" key="2">
    <source>
        <dbReference type="Proteomes" id="UP000789390"/>
    </source>
</evidence>
<dbReference type="EMBL" id="CAKKLH010000333">
    <property type="protein sequence ID" value="CAH0112880.1"/>
    <property type="molecule type" value="Genomic_DNA"/>
</dbReference>